<accession>A0A0G1KSS4</accession>
<comment type="caution">
    <text evidence="1">The sequence shown here is derived from an EMBL/GenBank/DDBJ whole genome shotgun (WGS) entry which is preliminary data.</text>
</comment>
<evidence type="ECO:0000313" key="1">
    <source>
        <dbReference type="EMBL" id="KKT50964.1"/>
    </source>
</evidence>
<name>A0A0G1KSS4_9BACT</name>
<dbReference type="EMBL" id="LCIH01000021">
    <property type="protein sequence ID" value="KKT50964.1"/>
    <property type="molecule type" value="Genomic_DNA"/>
</dbReference>
<sequence>MSDNFPIVFKGSPFLPVFDHDGLIERVIQDLLVGHTHATTLDTYRVSETDLHMLVLGYLYPIETILASAVCLPLDPSEWPSTYEELLSTTHGFDLLRLQDQVFKDLRATINLLKMDPSGALIFQYLKDYPFSTDEFFLTGMEIAAMIFFGISLEVARKTGDDSWLNTPIPDPNITE</sequence>
<dbReference type="AlphaFoldDB" id="A0A0G1KSS4"/>
<dbReference type="STRING" id="1618387.UW44_C0021G0010"/>
<evidence type="ECO:0000313" key="2">
    <source>
        <dbReference type="Proteomes" id="UP000034006"/>
    </source>
</evidence>
<protein>
    <submittedName>
        <fullName evidence="1">Uncharacterized protein</fullName>
    </submittedName>
</protein>
<proteinExistence type="predicted"/>
<reference evidence="1 2" key="1">
    <citation type="journal article" date="2015" name="Nature">
        <title>rRNA introns, odd ribosomes, and small enigmatic genomes across a large radiation of phyla.</title>
        <authorList>
            <person name="Brown C.T."/>
            <person name="Hug L.A."/>
            <person name="Thomas B.C."/>
            <person name="Sharon I."/>
            <person name="Castelle C.J."/>
            <person name="Singh A."/>
            <person name="Wilkins M.J."/>
            <person name="Williams K.H."/>
            <person name="Banfield J.F."/>
        </authorList>
    </citation>
    <scope>NUCLEOTIDE SEQUENCE [LARGE SCALE GENOMIC DNA]</scope>
</reference>
<organism evidence="1 2">
    <name type="scientific">Candidatus Collierbacteria bacterium GW2011_GWB2_44_22</name>
    <dbReference type="NCBI Taxonomy" id="1618387"/>
    <lineage>
        <taxon>Bacteria</taxon>
        <taxon>Candidatus Collieribacteriota</taxon>
    </lineage>
</organism>
<gene>
    <name evidence="1" type="ORF">UW44_C0021G0010</name>
</gene>
<dbReference type="Proteomes" id="UP000034006">
    <property type="component" value="Unassembled WGS sequence"/>
</dbReference>